<keyword evidence="1" id="KW-0479">Metal-binding</keyword>
<evidence type="ECO:0000259" key="5">
    <source>
        <dbReference type="PROSITE" id="PS50865"/>
    </source>
</evidence>
<dbReference type="PANTHER" id="PTHR33266:SF1">
    <property type="entry name" value="F-BOX DOMAIN-CONTAINING PROTEIN"/>
    <property type="match status" value="1"/>
</dbReference>
<comment type="caution">
    <text evidence="6">The sequence shown here is derived from an EMBL/GenBank/DDBJ whole genome shotgun (WGS) entry which is preliminary data.</text>
</comment>
<dbReference type="Gene3D" id="6.10.140.2220">
    <property type="match status" value="1"/>
</dbReference>
<evidence type="ECO:0000256" key="1">
    <source>
        <dbReference type="ARBA" id="ARBA00022723"/>
    </source>
</evidence>
<keyword evidence="7" id="KW-1185">Reference proteome</keyword>
<dbReference type="InterPro" id="IPR002893">
    <property type="entry name" value="Znf_MYND"/>
</dbReference>
<dbReference type="Proteomes" id="UP000283269">
    <property type="component" value="Unassembled WGS sequence"/>
</dbReference>
<sequence>MASQTEILGRYLYKWFLGENAGDPPKGIRKDWDSEDIPRGPSYWSNMLTSNQYLQMMAVRVTIGDIISCLEPQILLSNPQNRIKKIHKIAWDSFFVSIEKEDLSPLLILLVQQRIINNPDAPSSSSVSNHAIVHPNCPGPYENTAAIIQSSGFGKSRTVDEMATLVATIPMNTRDAAESSQGAYPPPDVNLTKLFRSIKSEAQDTNGAIHAFHRFFTILFRQFANKVDTLLESGGSLPVLLRDDLARPGSRLLFYDTVCNEFDTQAYVTENLNDAQDLARAALRDLVKKIPRAKDSNVSLILYIDEAHTLANFKIGITDSTLYDAMVKAAADYKQYRFFILFLSTSSQLRRTARPIISTRSPHMILDRPVAPFTEMPFDCHPQLQDHGIKPGLVLGDIQEYSFITYFGRPLWWTFAQNGGDESKVRQLATAKLTGLSPAPSSYGPFSFMARLAVLDTLLNLEYRPMNTQTQTLVDDMVAGHMRTVFSMPTDRTSMYSGYPSEPVLAEAALDTIHSITNPDCPEPMAELFTSLDKNTMEAVDVGQRGENVSKMILLRAYMAAVKEESPNPYQYYHPWRNGCSLITFVRHLTAEAFYDTVMKSRPDTEVGGQCLEEAFKNAWVRFTHFSKGTDDSAMTTSMACIAFIRGMAVIGWPAQDSVDLHIPVLLDKTKPITEGNMSGILVQVKLRKSWSERFAVAANADNLGYFPRPDGPRESSTDEAYRSRPYISLVMELGKTVQEEHQRSLVVNDIDKEKNIPVETPLSKKHHPRTSHPRYSLFFYGRSHKVYRCIPHDGSTLSLYKRLLDIDANASSMFYTYPERRDAKYVHQMKPFWTIGADCSHWVEDKMLNGPWPTCLAAGEIEEVLIGGNTLMDVDQPEGSCDDVTNNDLNKRLKDALEAAQRLQTVFEAFPLNLPDHPLWPGDKDLEQATRKFNFKEFVQMSISNTYNRVSSEKKDTFREMRNVVTSFAQKSETGREFCMSDSLGQLVNWGIYVKVTQVHCIKDTPVYILVYKEVIPHKGQTLYDALEAILGTSDRLLINIQTTEFERQSILVNAEAIPLECKTPLAEFPPYRRKEGDEIRFEIIFYSAPWPAWYARPREACEVCGKTNVSRCLQCLTIAYCSTDCQRQDWPNHKSACRSLKGGTWCTLNFEILNAAFLSHRDHVSELEIPTQGVPPDIHDV</sequence>
<name>A0A409XVJ9_PSICY</name>
<protein>
    <recommendedName>
        <fullName evidence="5">MYND-type domain-containing protein</fullName>
    </recommendedName>
</protein>
<dbReference type="AlphaFoldDB" id="A0A409XVJ9"/>
<dbReference type="PROSITE" id="PS50865">
    <property type="entry name" value="ZF_MYND_2"/>
    <property type="match status" value="1"/>
</dbReference>
<reference evidence="6 7" key="1">
    <citation type="journal article" date="2018" name="Evol. Lett.">
        <title>Horizontal gene cluster transfer increased hallucinogenic mushroom diversity.</title>
        <authorList>
            <person name="Reynolds H.T."/>
            <person name="Vijayakumar V."/>
            <person name="Gluck-Thaler E."/>
            <person name="Korotkin H.B."/>
            <person name="Matheny P.B."/>
            <person name="Slot J.C."/>
        </authorList>
    </citation>
    <scope>NUCLEOTIDE SEQUENCE [LARGE SCALE GENOMIC DNA]</scope>
    <source>
        <strain evidence="6 7">2631</strain>
    </source>
</reference>
<feature type="domain" description="MYND-type" evidence="5">
    <location>
        <begin position="1103"/>
        <end position="1139"/>
    </location>
</feature>
<evidence type="ECO:0000256" key="3">
    <source>
        <dbReference type="ARBA" id="ARBA00022833"/>
    </source>
</evidence>
<organism evidence="6 7">
    <name type="scientific">Psilocybe cyanescens</name>
    <dbReference type="NCBI Taxonomy" id="93625"/>
    <lineage>
        <taxon>Eukaryota</taxon>
        <taxon>Fungi</taxon>
        <taxon>Dikarya</taxon>
        <taxon>Basidiomycota</taxon>
        <taxon>Agaricomycotina</taxon>
        <taxon>Agaricomycetes</taxon>
        <taxon>Agaricomycetidae</taxon>
        <taxon>Agaricales</taxon>
        <taxon>Agaricineae</taxon>
        <taxon>Strophariaceae</taxon>
        <taxon>Psilocybe</taxon>
    </lineage>
</organism>
<dbReference type="PANTHER" id="PTHR33266">
    <property type="entry name" value="CHROMOSOME 15, WHOLE GENOME SHOTGUN SEQUENCE"/>
    <property type="match status" value="1"/>
</dbReference>
<evidence type="ECO:0000313" key="6">
    <source>
        <dbReference type="EMBL" id="PPQ94714.1"/>
    </source>
</evidence>
<dbReference type="GO" id="GO:0008270">
    <property type="term" value="F:zinc ion binding"/>
    <property type="evidence" value="ECO:0007669"/>
    <property type="project" value="UniProtKB-KW"/>
</dbReference>
<evidence type="ECO:0000256" key="2">
    <source>
        <dbReference type="ARBA" id="ARBA00022771"/>
    </source>
</evidence>
<dbReference type="EMBL" id="NHYD01000271">
    <property type="protein sequence ID" value="PPQ94714.1"/>
    <property type="molecule type" value="Genomic_DNA"/>
</dbReference>
<evidence type="ECO:0000313" key="7">
    <source>
        <dbReference type="Proteomes" id="UP000283269"/>
    </source>
</evidence>
<gene>
    <name evidence="6" type="ORF">CVT25_009569</name>
</gene>
<dbReference type="STRING" id="93625.A0A409XVJ9"/>
<dbReference type="InParanoid" id="A0A409XVJ9"/>
<accession>A0A409XVJ9</accession>
<dbReference type="OrthoDB" id="341421at2759"/>
<dbReference type="SUPFAM" id="SSF144232">
    <property type="entry name" value="HIT/MYND zinc finger-like"/>
    <property type="match status" value="1"/>
</dbReference>
<keyword evidence="3" id="KW-0862">Zinc</keyword>
<evidence type="ECO:0000256" key="4">
    <source>
        <dbReference type="PROSITE-ProRule" id="PRU00134"/>
    </source>
</evidence>
<keyword evidence="2 4" id="KW-0863">Zinc-finger</keyword>
<proteinExistence type="predicted"/>
<dbReference type="PROSITE" id="PS01360">
    <property type="entry name" value="ZF_MYND_1"/>
    <property type="match status" value="1"/>
</dbReference>
<dbReference type="Pfam" id="PF01753">
    <property type="entry name" value="zf-MYND"/>
    <property type="match status" value="1"/>
</dbReference>